<proteinExistence type="predicted"/>
<feature type="transmembrane region" description="Helical" evidence="1">
    <location>
        <begin position="114"/>
        <end position="136"/>
    </location>
</feature>
<organism evidence="2">
    <name type="scientific">uncultured Pyrinomonadaceae bacterium</name>
    <dbReference type="NCBI Taxonomy" id="2283094"/>
    <lineage>
        <taxon>Bacteria</taxon>
        <taxon>Pseudomonadati</taxon>
        <taxon>Acidobacteriota</taxon>
        <taxon>Blastocatellia</taxon>
        <taxon>Blastocatellales</taxon>
        <taxon>Pyrinomonadaceae</taxon>
        <taxon>environmental samples</taxon>
    </lineage>
</organism>
<evidence type="ECO:0000313" key="2">
    <source>
        <dbReference type="EMBL" id="CAA9399790.1"/>
    </source>
</evidence>
<reference evidence="2" key="1">
    <citation type="submission" date="2020-02" db="EMBL/GenBank/DDBJ databases">
        <authorList>
            <person name="Meier V. D."/>
        </authorList>
    </citation>
    <scope>NUCLEOTIDE SEQUENCE</scope>
    <source>
        <strain evidence="2">AVDCRST_MAG74</strain>
    </source>
</reference>
<evidence type="ECO:0000256" key="1">
    <source>
        <dbReference type="SAM" id="Phobius"/>
    </source>
</evidence>
<gene>
    <name evidence="2" type="ORF">AVDCRST_MAG74-1590</name>
</gene>
<accession>A0A6J4NX57</accession>
<feature type="transmembrane region" description="Helical" evidence="1">
    <location>
        <begin position="74"/>
        <end position="94"/>
    </location>
</feature>
<keyword evidence="1" id="KW-0812">Transmembrane</keyword>
<feature type="transmembrane region" description="Helical" evidence="1">
    <location>
        <begin position="47"/>
        <end position="67"/>
    </location>
</feature>
<protein>
    <submittedName>
        <fullName evidence="2">Uncharacterized protein</fullName>
    </submittedName>
</protein>
<sequence>MWNRIYLIILAAAILAMGVLLYFPFSWLQSIGAPATVRDNYLYYSNISWMFLLVSSLILLIAGNVVLWKTRRSWAMWTTLLYFAVFMVAQTFWLENSFFRFKQENNFASGAVSWSPISGAVLIALAAVIVFFNQYLVKRLLDKTYPPTQPVESLPEEVSANEKNI</sequence>
<feature type="transmembrane region" description="Helical" evidence="1">
    <location>
        <begin position="7"/>
        <end position="27"/>
    </location>
</feature>
<dbReference type="AlphaFoldDB" id="A0A6J4NX57"/>
<keyword evidence="1" id="KW-0472">Membrane</keyword>
<keyword evidence="1" id="KW-1133">Transmembrane helix</keyword>
<dbReference type="EMBL" id="CADCUR010000125">
    <property type="protein sequence ID" value="CAA9399790.1"/>
    <property type="molecule type" value="Genomic_DNA"/>
</dbReference>
<name>A0A6J4NX57_9BACT</name>